<organism evidence="2 3">
    <name type="scientific">Pokkaliibacter plantistimulans</name>
    <dbReference type="NCBI Taxonomy" id="1635171"/>
    <lineage>
        <taxon>Bacteria</taxon>
        <taxon>Pseudomonadati</taxon>
        <taxon>Pseudomonadota</taxon>
        <taxon>Gammaproteobacteria</taxon>
        <taxon>Oceanospirillales</taxon>
        <taxon>Balneatrichaceae</taxon>
        <taxon>Pokkaliibacter</taxon>
    </lineage>
</organism>
<dbReference type="InterPro" id="IPR018958">
    <property type="entry name" value="Knr4/Smi1-like_dom"/>
</dbReference>
<name>A0ABX5LPV8_9GAMM</name>
<dbReference type="RefSeq" id="WP_110190149.1">
    <property type="nucleotide sequence ID" value="NZ_CP177354.1"/>
</dbReference>
<protein>
    <recommendedName>
        <fullName evidence="1">Knr4/Smi1-like domain-containing protein</fullName>
    </recommendedName>
</protein>
<comment type="caution">
    <text evidence="2">The sequence shown here is derived from an EMBL/GenBank/DDBJ whole genome shotgun (WGS) entry which is preliminary data.</text>
</comment>
<evidence type="ECO:0000313" key="3">
    <source>
        <dbReference type="Proteomes" id="UP000248090"/>
    </source>
</evidence>
<accession>A0ABX5LPV8</accession>
<sequence length="183" mass="21258">MQINSIVKVSKNYKFPVSDQDVVEAEKKIGIRFPPVFRKFILEWWGYNVELVDENIRRYGILFPHAKPGRGFVVPQFTPSFGAMVETVGDSCLPKNCLCFEHHAYQGELFVDLSTDHIWFFETDIDGQEMDEYYRDFLSYEDACDAFDPKNGIVPTYFTKIADNIFDMLDEKRFVIIPDDVPG</sequence>
<dbReference type="Gene3D" id="3.40.1580.10">
    <property type="entry name" value="SMI1/KNR4-like"/>
    <property type="match status" value="1"/>
</dbReference>
<keyword evidence="3" id="KW-1185">Reference proteome</keyword>
<proteinExistence type="predicted"/>
<reference evidence="2 3" key="1">
    <citation type="submission" date="2015-03" db="EMBL/GenBank/DDBJ databases">
        <authorList>
            <person name="Krishnan R."/>
            <person name="Midha S."/>
            <person name="Patil P.B."/>
            <person name="Rameshkumar N."/>
        </authorList>
    </citation>
    <scope>NUCLEOTIDE SEQUENCE [LARGE SCALE GENOMIC DNA]</scope>
    <source>
        <strain evidence="2 3">L1E11</strain>
    </source>
</reference>
<gene>
    <name evidence="2" type="ORF">WH50_24875</name>
</gene>
<evidence type="ECO:0000313" key="2">
    <source>
        <dbReference type="EMBL" id="PXF28699.1"/>
    </source>
</evidence>
<evidence type="ECO:0000259" key="1">
    <source>
        <dbReference type="SMART" id="SM00860"/>
    </source>
</evidence>
<feature type="domain" description="Knr4/Smi1-like" evidence="1">
    <location>
        <begin position="16"/>
        <end position="136"/>
    </location>
</feature>
<dbReference type="InterPro" id="IPR037883">
    <property type="entry name" value="Knr4/Smi1-like_sf"/>
</dbReference>
<dbReference type="Proteomes" id="UP000248090">
    <property type="component" value="Unassembled WGS sequence"/>
</dbReference>
<dbReference type="SUPFAM" id="SSF160631">
    <property type="entry name" value="SMI1/KNR4-like"/>
    <property type="match status" value="1"/>
</dbReference>
<dbReference type="SMART" id="SM00860">
    <property type="entry name" value="SMI1_KNR4"/>
    <property type="match status" value="1"/>
</dbReference>
<dbReference type="EMBL" id="LAPT01000160">
    <property type="protein sequence ID" value="PXF28699.1"/>
    <property type="molecule type" value="Genomic_DNA"/>
</dbReference>
<dbReference type="Pfam" id="PF09346">
    <property type="entry name" value="SMI1_KNR4"/>
    <property type="match status" value="1"/>
</dbReference>